<feature type="domain" description="Nephrocystin 3-like N-terminal" evidence="3">
    <location>
        <begin position="310"/>
        <end position="342"/>
    </location>
</feature>
<evidence type="ECO:0000259" key="4">
    <source>
        <dbReference type="Pfam" id="PF25053"/>
    </source>
</evidence>
<evidence type="ECO:0000313" key="5">
    <source>
        <dbReference type="EMBL" id="RYO79591.1"/>
    </source>
</evidence>
<comment type="caution">
    <text evidence="5">The sequence shown here is derived from an EMBL/GenBank/DDBJ whole genome shotgun (WGS) entry which is preliminary data.</text>
</comment>
<accession>A0ABY0GX79</accession>
<feature type="region of interest" description="Disordered" evidence="2">
    <location>
        <begin position="276"/>
        <end position="298"/>
    </location>
</feature>
<evidence type="ECO:0000313" key="6">
    <source>
        <dbReference type="Proteomes" id="UP000294003"/>
    </source>
</evidence>
<reference evidence="5 6" key="1">
    <citation type="submission" date="2018-06" db="EMBL/GenBank/DDBJ databases">
        <title>Complete Genomes of Monosporascus.</title>
        <authorList>
            <person name="Robinson A.J."/>
            <person name="Natvig D.O."/>
        </authorList>
    </citation>
    <scope>NUCLEOTIDE SEQUENCE [LARGE SCALE GENOMIC DNA]</scope>
    <source>
        <strain evidence="5 6">CBS 609.92</strain>
    </source>
</reference>
<proteinExistence type="predicted"/>
<dbReference type="InterPro" id="IPR056693">
    <property type="entry name" value="DUF7791"/>
</dbReference>
<evidence type="ECO:0000256" key="1">
    <source>
        <dbReference type="ARBA" id="ARBA00022737"/>
    </source>
</evidence>
<dbReference type="InterPro" id="IPR027417">
    <property type="entry name" value="P-loop_NTPase"/>
</dbReference>
<keyword evidence="1" id="KW-0677">Repeat</keyword>
<organism evidence="5 6">
    <name type="scientific">Monosporascus cannonballus</name>
    <dbReference type="NCBI Taxonomy" id="155416"/>
    <lineage>
        <taxon>Eukaryota</taxon>
        <taxon>Fungi</taxon>
        <taxon>Dikarya</taxon>
        <taxon>Ascomycota</taxon>
        <taxon>Pezizomycotina</taxon>
        <taxon>Sordariomycetes</taxon>
        <taxon>Xylariomycetidae</taxon>
        <taxon>Xylariales</taxon>
        <taxon>Xylariales incertae sedis</taxon>
        <taxon>Monosporascus</taxon>
    </lineage>
</organism>
<feature type="domain" description="Nephrocystin 3-like N-terminal" evidence="3">
    <location>
        <begin position="357"/>
        <end position="422"/>
    </location>
</feature>
<dbReference type="SUPFAM" id="SSF52540">
    <property type="entry name" value="P-loop containing nucleoside triphosphate hydrolases"/>
    <property type="match status" value="1"/>
</dbReference>
<dbReference type="Proteomes" id="UP000294003">
    <property type="component" value="Unassembled WGS sequence"/>
</dbReference>
<dbReference type="EMBL" id="QJNS01000322">
    <property type="protein sequence ID" value="RYO79591.1"/>
    <property type="molecule type" value="Genomic_DNA"/>
</dbReference>
<dbReference type="Pfam" id="PF24883">
    <property type="entry name" value="NPHP3_N"/>
    <property type="match status" value="2"/>
</dbReference>
<dbReference type="Gene3D" id="3.40.50.300">
    <property type="entry name" value="P-loop containing nucleotide triphosphate hydrolases"/>
    <property type="match status" value="1"/>
</dbReference>
<name>A0ABY0GX79_9PEZI</name>
<feature type="compositionally biased region" description="Acidic residues" evidence="2">
    <location>
        <begin position="278"/>
        <end position="298"/>
    </location>
</feature>
<evidence type="ECO:0000256" key="2">
    <source>
        <dbReference type="SAM" id="MobiDB-lite"/>
    </source>
</evidence>
<dbReference type="Pfam" id="PF25053">
    <property type="entry name" value="DUF7791"/>
    <property type="match status" value="1"/>
</dbReference>
<dbReference type="PANTHER" id="PTHR10039:SF5">
    <property type="entry name" value="NACHT DOMAIN-CONTAINING PROTEIN"/>
    <property type="match status" value="1"/>
</dbReference>
<evidence type="ECO:0000259" key="3">
    <source>
        <dbReference type="Pfam" id="PF24883"/>
    </source>
</evidence>
<protein>
    <recommendedName>
        <fullName evidence="7">NACHT domain-containing protein</fullName>
    </recommendedName>
</protein>
<evidence type="ECO:0008006" key="7">
    <source>
        <dbReference type="Google" id="ProtNLM"/>
    </source>
</evidence>
<dbReference type="PANTHER" id="PTHR10039">
    <property type="entry name" value="AMELOGENIN"/>
    <property type="match status" value="1"/>
</dbReference>
<gene>
    <name evidence="5" type="ORF">DL762_008087</name>
</gene>
<sequence length="698" mass="79749">MTVITFARETVNVCKAVYQGRSPDDQLIDIAASLAATSDELQNENQAMSPKPAFEHRLVDIASKCNVAARALDDEVKFLMANHEKGSLKETLRVAVKANWRKNRLERLEKSLHDYQLAMETQLLASIWKKCNATELQQLQGFKELRQDLQYFVSQYELGYRRMSDLVKQENLTTRDHMRKEVVRAETSIRGHVTLQTSEAKDSINQHITTEARNVASSVAESMRKATTLDYTANQRQKLLQSLKFPAMNERRNQVHDSYEGTFQWIFYPDHHAHDSSDDNLSEDELSEDEVSDDELSDDGWSNCRHVSWDSFIEWLKSDNDIYWIRGKAGSGKSTLVKFILSNPHSILNEFGSLVSKDSHTDWSVKELRLTCLAALSGCPSSVCIFIDGLDEAEYEECDINLISAIHELKGLPNVKVCVSSRPEPRFQSRFMGHQHLKLEDLTAADLHRYVRGKLVPCMQAHQIERDDQLLIISALVRKAQGVFLYLCLAVQSLLRGLDGGETWEELSLRLDQLPNELSRLYADMWARLGDDRTLHQRAAAGYLNLVMLYKQSLDGPISILQLMAAIEPDVQRAMLDEGILLEEEVFFRLCSRLEHAITNKCAGLLEISPGWSGWNFWEQRQFRPLGELHVDFIHRSAYDFLIDTEEGRRLLELDSSSHNERQLQLVKSMLVMYQLGYDTQLGAVRKLSAKAADSEYT</sequence>
<dbReference type="InterPro" id="IPR056884">
    <property type="entry name" value="NPHP3-like_N"/>
</dbReference>
<keyword evidence="6" id="KW-1185">Reference proteome</keyword>
<feature type="domain" description="DUF7791" evidence="4">
    <location>
        <begin position="557"/>
        <end position="672"/>
    </location>
</feature>